<name>A0A3S3SZC5_9GAMM</name>
<evidence type="ECO:0000313" key="3">
    <source>
        <dbReference type="Proteomes" id="UP000287563"/>
    </source>
</evidence>
<evidence type="ECO:0000313" key="2">
    <source>
        <dbReference type="EMBL" id="RWX55463.1"/>
    </source>
</evidence>
<keyword evidence="3" id="KW-1185">Reference proteome</keyword>
<evidence type="ECO:0000256" key="1">
    <source>
        <dbReference type="SAM" id="MobiDB-lite"/>
    </source>
</evidence>
<sequence length="941" mass="103913">MFGDFVMRAYLGYYLAAVCCLLLSACGGGGKDEPVAAGEAAPVSTKFTITVDTPTDLFTAQTADFSLISTAYAEAQTSLTEGSFAAVWLDSTGKILERIDITSWQTLGNGTYVIEAGTRIRINAVLLVDQSPVPDITVTIGDTIPPHLYMVPLTEERIAVSLKSSLAYYALVQRVLLDESWGIFEEIFFSPARSKVFLFQQELNAIADDLEATLLPKVGLQNMRLSNLLSLSIVQNMTKGRMERFVTEQTSAEANIQAILNDGYWKIGSFSSNSGSGILTDQMVYSGQGSETGETTISEYRWDKNGVEDISLTEVFTYLSGTTSFGSDDITHQVLTSNGWVGLFDYLKVEVATAKTVLLTDAALDKDDETGVTMDAKVYPLVDKKIHDFLSGKDNHYVTRYIPDDATFQAGAFGFYFTWRPENERYLLCDNRNNTACRISPVSLPDTGYTEIASVLTDPSDAANTIDEVNGFKLSDNVIVELISDNFFTARYWVNIAADNWNVQDIGTWAPINVAGKAMFRFEVPAVIKQLSDNYPFDQRSLFLVEDRGFVHIGESLLDNETFHFSGFDNVAKQQIFEAASRDNLPPFGVCNFGNGFGANMSQYLNAVTECGGDERFTSQAASALADQHLVQISEQGDISTIILRSDNSWEQYKNTLLEAANRQWTLTDEGYLQLTPNTSSPDIFDYWSLTSLDRARGILAIKVYSALTDSSDQISTLMTKEYAPDQLAACTSQDSGWDQATTSPITKKTLAQYQEQSQLCKVIWEQRNPRFTETLLIGQTGNTSDDKALQFAGDNSRYLKLSDNFEGDFFTGNYIDEDGCKFNIPVRWKLEGDGTLYYEAVDGSLNERITMTDTDGFRFAIKAFNHQTRWQTDETLQFAADDGEVWSDIVSLVSASSVPNVIHQELLDNPETPAEGPIAGTILNDGLECAPPAPPPEPAP</sequence>
<reference evidence="2 3" key="1">
    <citation type="submission" date="2018-11" db="EMBL/GenBank/DDBJ databases">
        <title>Photobacterium sp. BEI247 sp. nov., a marine bacterium isolated from Yongle Blue Hole in the South China Sea.</title>
        <authorList>
            <person name="Wang X."/>
        </authorList>
    </citation>
    <scope>NUCLEOTIDE SEQUENCE [LARGE SCALE GENOMIC DNA]</scope>
    <source>
        <strain evidence="3">BEI247</strain>
    </source>
</reference>
<dbReference type="AlphaFoldDB" id="A0A3S3SZC5"/>
<protein>
    <submittedName>
        <fullName evidence="2">Hydrogenase expression protein HypA</fullName>
    </submittedName>
</protein>
<organism evidence="2 3">
    <name type="scientific">Photobacterium chitinilyticum</name>
    <dbReference type="NCBI Taxonomy" id="2485123"/>
    <lineage>
        <taxon>Bacteria</taxon>
        <taxon>Pseudomonadati</taxon>
        <taxon>Pseudomonadota</taxon>
        <taxon>Gammaproteobacteria</taxon>
        <taxon>Vibrionales</taxon>
        <taxon>Vibrionaceae</taxon>
        <taxon>Photobacterium</taxon>
    </lineage>
</organism>
<dbReference type="Proteomes" id="UP000287563">
    <property type="component" value="Unassembled WGS sequence"/>
</dbReference>
<proteinExistence type="predicted"/>
<gene>
    <name evidence="2" type="ORF">EDI28_12985</name>
</gene>
<accession>A0A3S3SZC5</accession>
<comment type="caution">
    <text evidence="2">The sequence shown here is derived from an EMBL/GenBank/DDBJ whole genome shotgun (WGS) entry which is preliminary data.</text>
</comment>
<feature type="region of interest" description="Disordered" evidence="1">
    <location>
        <begin position="911"/>
        <end position="941"/>
    </location>
</feature>
<feature type="compositionally biased region" description="Pro residues" evidence="1">
    <location>
        <begin position="932"/>
        <end position="941"/>
    </location>
</feature>
<dbReference type="EMBL" id="RJLM01000004">
    <property type="protein sequence ID" value="RWX55463.1"/>
    <property type="molecule type" value="Genomic_DNA"/>
</dbReference>